<evidence type="ECO:0000313" key="1">
    <source>
        <dbReference type="EMBL" id="QYA18477.1"/>
    </source>
</evidence>
<organism evidence="1">
    <name type="scientific">Clandestinovirus</name>
    <dbReference type="NCBI Taxonomy" id="2831644"/>
    <lineage>
        <taxon>Viruses</taxon>
    </lineage>
</organism>
<proteinExistence type="predicted"/>
<reference evidence="1" key="1">
    <citation type="submission" date="2021-06" db="EMBL/GenBank/DDBJ databases">
        <authorList>
            <person name="Rolland C."/>
        </authorList>
    </citation>
    <scope>NUCLEOTIDE SEQUENCE</scope>
    <source>
        <strain evidence="1">347.936635</strain>
    </source>
</reference>
<name>A0A8F8KLS9_9VIRU</name>
<protein>
    <submittedName>
        <fullName evidence="1">Uncharacterized protein</fullName>
    </submittedName>
</protein>
<gene>
    <name evidence="1" type="ORF">KOM_12_208</name>
</gene>
<accession>A0A8F8KLS9</accession>
<sequence length="141" mass="16232">MSVNQDSMQLVEAKRQTLQQDNMMDCFTEFVVPHLYNVRQMTDESLDNSPYISESIMNGHCDVQMYDFSGNRCHPLDPKVQEMGKLVNKYKDGGLKRTQSSFLFTSLKRTCKRLAQKVSLGNNDKLSDYDPSSFIVQTMDK</sequence>
<dbReference type="EMBL" id="MZ420154">
    <property type="protein sequence ID" value="QYA18477.1"/>
    <property type="molecule type" value="Genomic_DNA"/>
</dbReference>